<sequence>MALSPWLQTPELQTDDRAPLNFRTFQSMSGATPSYESPMERHILPSAPSNYISNGGPENRVVHRDHEKRTSRLEIEKRCKDRKADSLQQIKNELKERGFNVEGTASTQANLLFRAADAMRQDREQIAELQREIEELRQRLAVFTSMLNRNQIPGQPAVWNEFHGA</sequence>
<dbReference type="Proteomes" id="UP000076722">
    <property type="component" value="Unassembled WGS sequence"/>
</dbReference>
<gene>
    <name evidence="3" type="ORF">SISNIDRAFT_489721</name>
</gene>
<accession>A0A164PML6</accession>
<evidence type="ECO:0000313" key="3">
    <source>
        <dbReference type="EMBL" id="KZS88877.1"/>
    </source>
</evidence>
<evidence type="ECO:0000313" key="4">
    <source>
        <dbReference type="Proteomes" id="UP000076722"/>
    </source>
</evidence>
<keyword evidence="1" id="KW-0175">Coiled coil</keyword>
<name>A0A164PML6_9AGAM</name>
<feature type="coiled-coil region" evidence="1">
    <location>
        <begin position="77"/>
        <end position="146"/>
    </location>
</feature>
<feature type="compositionally biased region" description="Basic and acidic residues" evidence="2">
    <location>
        <begin position="60"/>
        <end position="69"/>
    </location>
</feature>
<organism evidence="3 4">
    <name type="scientific">Sistotremastrum niveocremeum HHB9708</name>
    <dbReference type="NCBI Taxonomy" id="1314777"/>
    <lineage>
        <taxon>Eukaryota</taxon>
        <taxon>Fungi</taxon>
        <taxon>Dikarya</taxon>
        <taxon>Basidiomycota</taxon>
        <taxon>Agaricomycotina</taxon>
        <taxon>Agaricomycetes</taxon>
        <taxon>Sistotremastrales</taxon>
        <taxon>Sistotremastraceae</taxon>
        <taxon>Sertulicium</taxon>
        <taxon>Sertulicium niveocremeum</taxon>
    </lineage>
</organism>
<dbReference type="AlphaFoldDB" id="A0A164PML6"/>
<evidence type="ECO:0000256" key="2">
    <source>
        <dbReference type="SAM" id="MobiDB-lite"/>
    </source>
</evidence>
<reference evidence="3 4" key="1">
    <citation type="journal article" date="2016" name="Mol. Biol. Evol.">
        <title>Comparative Genomics of Early-Diverging Mushroom-Forming Fungi Provides Insights into the Origins of Lignocellulose Decay Capabilities.</title>
        <authorList>
            <person name="Nagy L.G."/>
            <person name="Riley R."/>
            <person name="Tritt A."/>
            <person name="Adam C."/>
            <person name="Daum C."/>
            <person name="Floudas D."/>
            <person name="Sun H."/>
            <person name="Yadav J.S."/>
            <person name="Pangilinan J."/>
            <person name="Larsson K.H."/>
            <person name="Matsuura K."/>
            <person name="Barry K."/>
            <person name="Labutti K."/>
            <person name="Kuo R."/>
            <person name="Ohm R.A."/>
            <person name="Bhattacharya S.S."/>
            <person name="Shirouzu T."/>
            <person name="Yoshinaga Y."/>
            <person name="Martin F.M."/>
            <person name="Grigoriev I.V."/>
            <person name="Hibbett D.S."/>
        </authorList>
    </citation>
    <scope>NUCLEOTIDE SEQUENCE [LARGE SCALE GENOMIC DNA]</scope>
    <source>
        <strain evidence="3 4">HHB9708</strain>
    </source>
</reference>
<feature type="region of interest" description="Disordered" evidence="2">
    <location>
        <begin position="48"/>
        <end position="69"/>
    </location>
</feature>
<evidence type="ECO:0000256" key="1">
    <source>
        <dbReference type="SAM" id="Coils"/>
    </source>
</evidence>
<proteinExistence type="predicted"/>
<protein>
    <submittedName>
        <fullName evidence="3">Uncharacterized protein</fullName>
    </submittedName>
</protein>
<dbReference type="EMBL" id="KV419432">
    <property type="protein sequence ID" value="KZS88877.1"/>
    <property type="molecule type" value="Genomic_DNA"/>
</dbReference>
<keyword evidence="4" id="KW-1185">Reference proteome</keyword>